<evidence type="ECO:0000313" key="7">
    <source>
        <dbReference type="Proteomes" id="UP000289859"/>
    </source>
</evidence>
<dbReference type="AlphaFoldDB" id="A0A4Q0NPV8"/>
<evidence type="ECO:0000256" key="3">
    <source>
        <dbReference type="ARBA" id="ARBA00022989"/>
    </source>
</evidence>
<keyword evidence="2 5" id="KW-0812">Transmembrane</keyword>
<keyword evidence="7" id="KW-1185">Reference proteome</keyword>
<dbReference type="InterPro" id="IPR035952">
    <property type="entry name" value="Rhomboid-like_sf"/>
</dbReference>
<keyword evidence="3 5" id="KW-1133">Transmembrane helix</keyword>
<evidence type="ECO:0000256" key="4">
    <source>
        <dbReference type="ARBA" id="ARBA00023136"/>
    </source>
</evidence>
<dbReference type="Gene3D" id="1.20.1540.10">
    <property type="entry name" value="Rhomboid-like"/>
    <property type="match status" value="1"/>
</dbReference>
<evidence type="ECO:0000256" key="1">
    <source>
        <dbReference type="ARBA" id="ARBA00004141"/>
    </source>
</evidence>
<evidence type="ECO:0000256" key="2">
    <source>
        <dbReference type="ARBA" id="ARBA00022692"/>
    </source>
</evidence>
<dbReference type="SUPFAM" id="SSF144091">
    <property type="entry name" value="Rhomboid-like"/>
    <property type="match status" value="1"/>
</dbReference>
<keyword evidence="4 5" id="KW-0472">Membrane</keyword>
<protein>
    <submittedName>
        <fullName evidence="6">Rhomboid family protein</fullName>
    </submittedName>
</protein>
<evidence type="ECO:0000256" key="5">
    <source>
        <dbReference type="SAM" id="Phobius"/>
    </source>
</evidence>
<gene>
    <name evidence="6" type="ORF">DSM02_4128</name>
</gene>
<feature type="transmembrane region" description="Helical" evidence="5">
    <location>
        <begin position="27"/>
        <end position="42"/>
    </location>
</feature>
<organism evidence="6 7">
    <name type="scientific">Leeuwenhoekiella polynyae</name>
    <dbReference type="NCBI Taxonomy" id="1550906"/>
    <lineage>
        <taxon>Bacteria</taxon>
        <taxon>Pseudomonadati</taxon>
        <taxon>Bacteroidota</taxon>
        <taxon>Flavobacteriia</taxon>
        <taxon>Flavobacteriales</taxon>
        <taxon>Flavobacteriaceae</taxon>
        <taxon>Leeuwenhoekiella</taxon>
    </lineage>
</organism>
<dbReference type="GO" id="GO:0016020">
    <property type="term" value="C:membrane"/>
    <property type="evidence" value="ECO:0007669"/>
    <property type="project" value="UniProtKB-SubCell"/>
</dbReference>
<name>A0A4Q0NPV8_9FLAO</name>
<sequence>MLLVLYAGLILLLEFFSAGIDNAAHLGGLIGGFILGVLLIAFDKENLIKNAG</sequence>
<comment type="caution">
    <text evidence="6">The sequence shown here is derived from an EMBL/GenBank/DDBJ whole genome shotgun (WGS) entry which is preliminary data.</text>
</comment>
<dbReference type="EMBL" id="QOVK01000039">
    <property type="protein sequence ID" value="RXG11266.1"/>
    <property type="molecule type" value="Genomic_DNA"/>
</dbReference>
<accession>A0A4Q0NPV8</accession>
<evidence type="ECO:0000313" key="6">
    <source>
        <dbReference type="EMBL" id="RXG11266.1"/>
    </source>
</evidence>
<comment type="subcellular location">
    <subcellularLocation>
        <location evidence="1">Membrane</location>
        <topology evidence="1">Multi-pass membrane protein</topology>
    </subcellularLocation>
</comment>
<proteinExistence type="predicted"/>
<dbReference type="Proteomes" id="UP000289859">
    <property type="component" value="Unassembled WGS sequence"/>
</dbReference>
<reference evidence="6 7" key="1">
    <citation type="submission" date="2018-07" db="EMBL/GenBank/DDBJ databases">
        <title>Leeuwenhoekiella genomics.</title>
        <authorList>
            <person name="Tahon G."/>
            <person name="Willems A."/>
        </authorList>
    </citation>
    <scope>NUCLEOTIDE SEQUENCE [LARGE SCALE GENOMIC DNA]</scope>
    <source>
        <strain evidence="6 7">LMG 29608</strain>
    </source>
</reference>